<dbReference type="EMBL" id="FNAG01000002">
    <property type="protein sequence ID" value="SDD46914.1"/>
    <property type="molecule type" value="Genomic_DNA"/>
</dbReference>
<name>A0A1G6V0A0_9GAMM</name>
<feature type="transmembrane region" description="Helical" evidence="1">
    <location>
        <begin position="38"/>
        <end position="64"/>
    </location>
</feature>
<proteinExistence type="predicted"/>
<evidence type="ECO:0000256" key="1">
    <source>
        <dbReference type="SAM" id="Phobius"/>
    </source>
</evidence>
<feature type="transmembrane region" description="Helical" evidence="1">
    <location>
        <begin position="84"/>
        <end position="103"/>
    </location>
</feature>
<organism evidence="2 3">
    <name type="scientific">Aquimonas voraii</name>
    <dbReference type="NCBI Taxonomy" id="265719"/>
    <lineage>
        <taxon>Bacteria</taxon>
        <taxon>Pseudomonadati</taxon>
        <taxon>Pseudomonadota</taxon>
        <taxon>Gammaproteobacteria</taxon>
        <taxon>Lysobacterales</taxon>
        <taxon>Lysobacteraceae</taxon>
        <taxon>Aquimonas</taxon>
    </lineage>
</organism>
<dbReference type="Proteomes" id="UP000199603">
    <property type="component" value="Unassembled WGS sequence"/>
</dbReference>
<keyword evidence="1" id="KW-1133">Transmembrane helix</keyword>
<reference evidence="2 3" key="1">
    <citation type="submission" date="2016-10" db="EMBL/GenBank/DDBJ databases">
        <authorList>
            <person name="de Groot N.N."/>
        </authorList>
    </citation>
    <scope>NUCLEOTIDE SEQUENCE [LARGE SCALE GENOMIC DNA]</scope>
    <source>
        <strain evidence="2 3">DSM 16957</strain>
    </source>
</reference>
<keyword evidence="1" id="KW-0472">Membrane</keyword>
<keyword evidence="3" id="KW-1185">Reference proteome</keyword>
<evidence type="ECO:0000313" key="3">
    <source>
        <dbReference type="Proteomes" id="UP000199603"/>
    </source>
</evidence>
<dbReference type="RefSeq" id="WP_091240739.1">
    <property type="nucleotide sequence ID" value="NZ_FNAG01000002.1"/>
</dbReference>
<dbReference type="STRING" id="265719.SAMN04488509_102578"/>
<feature type="transmembrane region" description="Helical" evidence="1">
    <location>
        <begin position="115"/>
        <end position="138"/>
    </location>
</feature>
<sequence>MHLNLSQRSPLLTVAALGLWMLLTRLPEASQWLHLRDASLAVFFLGGLLLRSPLAFAGFVALAFGIDAVVFARTDMLHLCLSPAYGFLIPAYGALWFTGRWLAPGTRMDTRGLVLTGAAGCAATVVSFAISNGAFYLLSGLFVDVSVSGFAEQFMRHAPGFVLTGWAWIAVGLCLIRLSRRESQTAAAQA</sequence>
<evidence type="ECO:0000313" key="2">
    <source>
        <dbReference type="EMBL" id="SDD46914.1"/>
    </source>
</evidence>
<protein>
    <submittedName>
        <fullName evidence="2">Uncharacterized protein</fullName>
    </submittedName>
</protein>
<feature type="transmembrane region" description="Helical" evidence="1">
    <location>
        <begin position="158"/>
        <end position="176"/>
    </location>
</feature>
<accession>A0A1G6V0A0</accession>
<keyword evidence="1" id="KW-0812">Transmembrane</keyword>
<dbReference type="AlphaFoldDB" id="A0A1G6V0A0"/>
<feature type="transmembrane region" description="Helical" evidence="1">
    <location>
        <begin position="6"/>
        <end position="26"/>
    </location>
</feature>
<dbReference type="OrthoDB" id="9787530at2"/>
<gene>
    <name evidence="2" type="ORF">SAMN04488509_102578</name>
</gene>